<dbReference type="AlphaFoldDB" id="A0A4W5P1E6"/>
<dbReference type="Pfam" id="PF00053">
    <property type="entry name" value="EGF_laminin"/>
    <property type="match status" value="1"/>
</dbReference>
<reference evidence="2" key="2">
    <citation type="submission" date="2025-08" db="UniProtKB">
        <authorList>
            <consortium name="Ensembl"/>
        </authorList>
    </citation>
    <scope>IDENTIFICATION</scope>
</reference>
<dbReference type="Gene3D" id="2.170.300.10">
    <property type="entry name" value="Tie2 ligand-binding domain superfamily"/>
    <property type="match status" value="1"/>
</dbReference>
<feature type="domain" description="Laminin EGF-like" evidence="1">
    <location>
        <begin position="7"/>
        <end position="40"/>
    </location>
</feature>
<proteinExistence type="predicted"/>
<reference evidence="2" key="3">
    <citation type="submission" date="2025-09" db="UniProtKB">
        <authorList>
            <consortium name="Ensembl"/>
        </authorList>
    </citation>
    <scope>IDENTIFICATION</scope>
</reference>
<name>A0A4W5P1E6_9TELE</name>
<reference evidence="3" key="1">
    <citation type="submission" date="2018-06" db="EMBL/GenBank/DDBJ databases">
        <title>Genome assembly of Danube salmon.</title>
        <authorList>
            <person name="Macqueen D.J."/>
            <person name="Gundappa M.K."/>
        </authorList>
    </citation>
    <scope>NUCLEOTIDE SEQUENCE [LARGE SCALE GENOMIC DNA]</scope>
</reference>
<evidence type="ECO:0000259" key="1">
    <source>
        <dbReference type="Pfam" id="PF00053"/>
    </source>
</evidence>
<organism evidence="2 3">
    <name type="scientific">Hucho hucho</name>
    <name type="common">huchen</name>
    <dbReference type="NCBI Taxonomy" id="62062"/>
    <lineage>
        <taxon>Eukaryota</taxon>
        <taxon>Metazoa</taxon>
        <taxon>Chordata</taxon>
        <taxon>Craniata</taxon>
        <taxon>Vertebrata</taxon>
        <taxon>Euteleostomi</taxon>
        <taxon>Actinopterygii</taxon>
        <taxon>Neopterygii</taxon>
        <taxon>Teleostei</taxon>
        <taxon>Protacanthopterygii</taxon>
        <taxon>Salmoniformes</taxon>
        <taxon>Salmonidae</taxon>
        <taxon>Salmoninae</taxon>
        <taxon>Hucho</taxon>
    </lineage>
</organism>
<evidence type="ECO:0000313" key="2">
    <source>
        <dbReference type="Ensembl" id="ENSHHUP00000055420.1"/>
    </source>
</evidence>
<dbReference type="InterPro" id="IPR002049">
    <property type="entry name" value="LE_dom"/>
</dbReference>
<dbReference type="Ensembl" id="ENSHHUT00000057345.1">
    <property type="protein sequence ID" value="ENSHHUP00000055420.1"/>
    <property type="gene ID" value="ENSHHUG00000033151.1"/>
</dbReference>
<evidence type="ECO:0000313" key="3">
    <source>
        <dbReference type="Proteomes" id="UP000314982"/>
    </source>
</evidence>
<sequence length="93" mass="10247">NSSLIAECLCVVSQANIQGLKCDKCKLGTFGLSTRNPLGCSQCYCFGMTSTCTEAQGLIRMWLSLMPEQTKLPLVDKDNQQETTCGVTFLHHR</sequence>
<protein>
    <recommendedName>
        <fullName evidence="1">Laminin EGF-like domain-containing protein</fullName>
    </recommendedName>
</protein>
<accession>A0A4W5P1E6</accession>
<keyword evidence="3" id="KW-1185">Reference proteome</keyword>
<dbReference type="Proteomes" id="UP000314982">
    <property type="component" value="Unassembled WGS sequence"/>
</dbReference>